<proteinExistence type="predicted"/>
<feature type="domain" description="OmpA-like" evidence="4">
    <location>
        <begin position="558"/>
        <end position="675"/>
    </location>
</feature>
<dbReference type="SUPFAM" id="SSF103647">
    <property type="entry name" value="TSP type-3 repeat"/>
    <property type="match status" value="1"/>
</dbReference>
<dbReference type="PANTHER" id="PTHR30329:SF20">
    <property type="entry name" value="EXPORTED PROTEIN"/>
    <property type="match status" value="1"/>
</dbReference>
<dbReference type="SUPFAM" id="SSF103088">
    <property type="entry name" value="OmpA-like"/>
    <property type="match status" value="1"/>
</dbReference>
<dbReference type="InterPro" id="IPR028974">
    <property type="entry name" value="TSP_type-3_rpt"/>
</dbReference>
<gene>
    <name evidence="5" type="ORF">OI18_00330</name>
</gene>
<sequence length="675" mass="75307">MKRFCLYFLLLMAPVFLKSQNFPGYRASNYTGVTGVFFNPANIADNRYKWDVNIFSADGFAGNNQQGLTFGDVFDASFNIDTLKSILLSGTGPGLRALGRLDIIGPSGMLELGGRTSVAVMTRGRIFSNAREIDGRLVYAVIDGRMTPAYPFRFDMESALIHSVGWNEIGAAVAHTFTKKPGRHFIKGGVTLKYLAGVADTYLRVQDFTGTAGFGSRGTYLTGTTGRLKMNTTNANFVDFHFNDFFKFNGSGFGGDIGVVYEFRQPQDYSAYTNDRFANKYKFKAGLAILDLGWISFNRSGNQNAQYTVNIPVDQQYTLARFRTRSVKDYKQFFDSSPQFTATEDNDDAYSVTLPSIIHVDADYRFRKDYYLSLSGQLDLNKSDGLNLFAYNSVTLTPRFENEKYTLAVPLSYSEVTDFNAGISFRYKTFFIGSGSLFTAIFGSKQADLHIGFRYGLLHRKTPRPDRDKDGIYDDADLCPLDFGLPKYRGCPVPDSDQDGIPDDEDSCATIPGPVKYHGCPIPDTDKDGIDDEKDQCPDTAGTPENNGCPEADKAKEAEAVKEIDTITVRFEHGSPRLLPLDEYDLLQQIGRMNIRYPEAHFYIDGYTDNTGTAAINNKLSRLRAEQVAILFRRAGLDSHRFTIRSFGMTNPKCGNDTESGKACNRRVEIIRQGE</sequence>
<reference evidence="5 6" key="1">
    <citation type="submission" date="2014-11" db="EMBL/GenBank/DDBJ databases">
        <title>Genome sequence of Flavihumibacter solisilvae 3-3.</title>
        <authorList>
            <person name="Zhou G."/>
            <person name="Li M."/>
            <person name="Wang G."/>
        </authorList>
    </citation>
    <scope>NUCLEOTIDE SEQUENCE [LARGE SCALE GENOMIC DNA]</scope>
    <source>
        <strain evidence="5 6">3-3</strain>
    </source>
</reference>
<dbReference type="InterPro" id="IPR043781">
    <property type="entry name" value="DUF5723"/>
</dbReference>
<evidence type="ECO:0000313" key="5">
    <source>
        <dbReference type="EMBL" id="KIC96253.1"/>
    </source>
</evidence>
<feature type="region of interest" description="Disordered" evidence="2">
    <location>
        <begin position="520"/>
        <end position="553"/>
    </location>
</feature>
<keyword evidence="1" id="KW-0472">Membrane</keyword>
<dbReference type="GO" id="GO:0016020">
    <property type="term" value="C:membrane"/>
    <property type="evidence" value="ECO:0007669"/>
    <property type="project" value="UniProtKB-UniRule"/>
</dbReference>
<comment type="caution">
    <text evidence="5">The sequence shown here is derived from an EMBL/GenBank/DDBJ whole genome shotgun (WGS) entry which is preliminary data.</text>
</comment>
<evidence type="ECO:0000259" key="4">
    <source>
        <dbReference type="PROSITE" id="PS51123"/>
    </source>
</evidence>
<dbReference type="InterPro" id="IPR036737">
    <property type="entry name" value="OmpA-like_sf"/>
</dbReference>
<dbReference type="Pfam" id="PF00691">
    <property type="entry name" value="OmpA"/>
    <property type="match status" value="1"/>
</dbReference>
<feature type="chain" id="PRO_5002153439" description="OmpA-like domain-containing protein" evidence="3">
    <location>
        <begin position="18"/>
        <end position="675"/>
    </location>
</feature>
<keyword evidence="3" id="KW-0732">Signal</keyword>
<evidence type="ECO:0000256" key="1">
    <source>
        <dbReference type="PROSITE-ProRule" id="PRU00473"/>
    </source>
</evidence>
<dbReference type="CDD" id="cd07185">
    <property type="entry name" value="OmpA_C-like"/>
    <property type="match status" value="1"/>
</dbReference>
<dbReference type="Gene3D" id="3.30.1330.60">
    <property type="entry name" value="OmpA-like domain"/>
    <property type="match status" value="1"/>
</dbReference>
<dbReference type="PROSITE" id="PS51123">
    <property type="entry name" value="OMPA_2"/>
    <property type="match status" value="1"/>
</dbReference>
<dbReference type="Gene3D" id="4.10.1080.10">
    <property type="entry name" value="TSP type-3 repeat"/>
    <property type="match status" value="1"/>
</dbReference>
<feature type="signal peptide" evidence="3">
    <location>
        <begin position="1"/>
        <end position="17"/>
    </location>
</feature>
<evidence type="ECO:0000256" key="3">
    <source>
        <dbReference type="SAM" id="SignalP"/>
    </source>
</evidence>
<name>A0A0C1LLN5_9BACT</name>
<dbReference type="RefSeq" id="WP_039136028.1">
    <property type="nucleotide sequence ID" value="NZ_JSVC01000001.1"/>
</dbReference>
<dbReference type="InterPro" id="IPR006665">
    <property type="entry name" value="OmpA-like"/>
</dbReference>
<dbReference type="STRING" id="1349421.OI18_00330"/>
<dbReference type="OrthoDB" id="9805336at2"/>
<dbReference type="Pfam" id="PF18990">
    <property type="entry name" value="DUF5723"/>
    <property type="match status" value="1"/>
</dbReference>
<organism evidence="5 6">
    <name type="scientific">Flavihumibacter solisilvae</name>
    <dbReference type="NCBI Taxonomy" id="1349421"/>
    <lineage>
        <taxon>Bacteria</taxon>
        <taxon>Pseudomonadati</taxon>
        <taxon>Bacteroidota</taxon>
        <taxon>Chitinophagia</taxon>
        <taxon>Chitinophagales</taxon>
        <taxon>Chitinophagaceae</taxon>
        <taxon>Flavihumibacter</taxon>
    </lineage>
</organism>
<keyword evidence="6" id="KW-1185">Reference proteome</keyword>
<dbReference type="EMBL" id="JSVC01000001">
    <property type="protein sequence ID" value="KIC96253.1"/>
    <property type="molecule type" value="Genomic_DNA"/>
</dbReference>
<dbReference type="AlphaFoldDB" id="A0A0C1LLN5"/>
<protein>
    <recommendedName>
        <fullName evidence="4">OmpA-like domain-containing protein</fullName>
    </recommendedName>
</protein>
<evidence type="ECO:0000313" key="6">
    <source>
        <dbReference type="Proteomes" id="UP000031408"/>
    </source>
</evidence>
<dbReference type="InterPro" id="IPR050330">
    <property type="entry name" value="Bact_OuterMem_StrucFunc"/>
</dbReference>
<evidence type="ECO:0000256" key="2">
    <source>
        <dbReference type="SAM" id="MobiDB-lite"/>
    </source>
</evidence>
<dbReference type="GO" id="GO:0005509">
    <property type="term" value="F:calcium ion binding"/>
    <property type="evidence" value="ECO:0007669"/>
    <property type="project" value="InterPro"/>
</dbReference>
<dbReference type="PANTHER" id="PTHR30329">
    <property type="entry name" value="STATOR ELEMENT OF FLAGELLAR MOTOR COMPLEX"/>
    <property type="match status" value="1"/>
</dbReference>
<accession>A0A0C1LLN5</accession>
<dbReference type="Proteomes" id="UP000031408">
    <property type="component" value="Unassembled WGS sequence"/>
</dbReference>